<evidence type="ECO:0000259" key="2">
    <source>
        <dbReference type="Pfam" id="PF13719"/>
    </source>
</evidence>
<dbReference type="Pfam" id="PF13719">
    <property type="entry name" value="Zn_ribbon_5"/>
    <property type="match status" value="1"/>
</dbReference>
<dbReference type="AlphaFoldDB" id="A0A839HT66"/>
<accession>A0A839HT66</accession>
<keyword evidence="4" id="KW-1185">Reference proteome</keyword>
<protein>
    <submittedName>
        <fullName evidence="3">Zinc-ribbon domain-containing protein</fullName>
    </submittedName>
</protein>
<dbReference type="NCBIfam" id="TIGR02098">
    <property type="entry name" value="MJ0042_CXXC"/>
    <property type="match status" value="1"/>
</dbReference>
<feature type="compositionally biased region" description="Low complexity" evidence="1">
    <location>
        <begin position="151"/>
        <end position="169"/>
    </location>
</feature>
<proteinExistence type="predicted"/>
<comment type="caution">
    <text evidence="3">The sequence shown here is derived from an EMBL/GenBank/DDBJ whole genome shotgun (WGS) entry which is preliminary data.</text>
</comment>
<organism evidence="3 4">
    <name type="scientific">Aquariibacter albus</name>
    <dbReference type="NCBI Taxonomy" id="2759899"/>
    <lineage>
        <taxon>Bacteria</taxon>
        <taxon>Pseudomonadati</taxon>
        <taxon>Pseudomonadota</taxon>
        <taxon>Betaproteobacteria</taxon>
        <taxon>Burkholderiales</taxon>
        <taxon>Sphaerotilaceae</taxon>
        <taxon>Aquariibacter</taxon>
    </lineage>
</organism>
<evidence type="ECO:0000313" key="4">
    <source>
        <dbReference type="Proteomes" id="UP000586093"/>
    </source>
</evidence>
<name>A0A839HT66_9BURK</name>
<dbReference type="InterPro" id="IPR011723">
    <property type="entry name" value="Znf/thioredoxin_put"/>
</dbReference>
<dbReference type="EMBL" id="JACIVI010000004">
    <property type="protein sequence ID" value="MBB1162720.1"/>
    <property type="molecule type" value="Genomic_DNA"/>
</dbReference>
<gene>
    <name evidence="3" type="ORF">H4F90_12095</name>
</gene>
<feature type="domain" description="Zinc finger/thioredoxin putative" evidence="2">
    <location>
        <begin position="4"/>
        <end position="40"/>
    </location>
</feature>
<evidence type="ECO:0000256" key="1">
    <source>
        <dbReference type="SAM" id="MobiDB-lite"/>
    </source>
</evidence>
<sequence>MSSLATRCGSCGTVFRVGQEQLKASEGWVRCGRCHEVFNALDGLFDLDHEVPPPVPVAWTPQLGHEDENTLEALAPAPAPVTVTETDVPLEPVVAEPAVPEAPPRWLDPEAPGPRSLYTPEPEVEAAWARAAAATGEAADPAERREPPAAAPQLRRQAPPLRPQPAAAPGWSGLRPAVIGLSMLLLMQLAGLFRAPLQQAVPALDSTLERICKVLFCPRGSSLATTPAGGRGLVLDPAPALQPVEGAASGIRQRLVVHLQNPGASEQALPALELTLNDSLGGVLARRVLTPEELRLRGSLAPAPARLAAGQRLSLERDFDLPDGARPGGFSVQIAPQP</sequence>
<feature type="region of interest" description="Disordered" evidence="1">
    <location>
        <begin position="133"/>
        <end position="169"/>
    </location>
</feature>
<evidence type="ECO:0000313" key="3">
    <source>
        <dbReference type="EMBL" id="MBB1162720.1"/>
    </source>
</evidence>
<dbReference type="Pfam" id="PF11906">
    <property type="entry name" value="DUF3426"/>
    <property type="match status" value="1"/>
</dbReference>
<reference evidence="3 4" key="1">
    <citation type="submission" date="2020-08" db="EMBL/GenBank/DDBJ databases">
        <title>Aquariorum lacteus gen. nov., sp. nov., a new member of the family Comamonadaceae, isolated from freshwater aquarium.</title>
        <authorList>
            <person name="Chun S.-J."/>
        </authorList>
    </citation>
    <scope>NUCLEOTIDE SEQUENCE [LARGE SCALE GENOMIC DNA]</scope>
    <source>
        <strain evidence="3 4">SJAQ100</strain>
    </source>
</reference>
<dbReference type="Proteomes" id="UP000586093">
    <property type="component" value="Unassembled WGS sequence"/>
</dbReference>
<dbReference type="RefSeq" id="WP_182664920.1">
    <property type="nucleotide sequence ID" value="NZ_JACIVI010000004.1"/>
</dbReference>
<dbReference type="InterPro" id="IPR021834">
    <property type="entry name" value="DUF3426"/>
</dbReference>